<dbReference type="InterPro" id="IPR042778">
    <property type="entry name" value="ZCWPW1/ZCWPW2"/>
</dbReference>
<reference evidence="4" key="1">
    <citation type="submission" date="2021-02" db="EMBL/GenBank/DDBJ databases">
        <authorList>
            <person name="Nowell W R."/>
        </authorList>
    </citation>
    <scope>NUCLEOTIDE SEQUENCE</scope>
</reference>
<dbReference type="InterPro" id="IPR000313">
    <property type="entry name" value="PWWP_dom"/>
</dbReference>
<accession>A0A813U1H0</accession>
<dbReference type="SMART" id="SM00293">
    <property type="entry name" value="PWWP"/>
    <property type="match status" value="1"/>
</dbReference>
<feature type="region of interest" description="Disordered" evidence="1">
    <location>
        <begin position="1"/>
        <end position="123"/>
    </location>
</feature>
<dbReference type="PANTHER" id="PTHR15999">
    <property type="entry name" value="ZINC FINGER CW-TYPE PWWP DOMAIN PROTEIN 1"/>
    <property type="match status" value="1"/>
</dbReference>
<keyword evidence="5" id="KW-1185">Reference proteome</keyword>
<dbReference type="Proteomes" id="UP000663852">
    <property type="component" value="Unassembled WGS sequence"/>
</dbReference>
<dbReference type="CDD" id="cd20144">
    <property type="entry name" value="PWWP_NSD_rpt1"/>
    <property type="match status" value="1"/>
</dbReference>
<sequence length="586" mass="65220">MSTDVIAAPSSSPTKVQQAESDTKMETSTNDGEPMNVDETPVNVAEEPVTEVKGGKRKRPTKKPVETDENSISNARPRRTLPKREEAAPAPAVNGTSKANRAKAQRNSAEQAAADADDEQERDKTIPVLHDVADVVWVKMGGHPWWPSLIVRDPNDATQSFTKVTGAARPKRMYFVVFYGSTADFAWVPDSAVISYQGVEAFTTYAQEMVDKAVTKSQKEQLTERFQLKVTIGRREDWELAVREADQAMKQTSETRLEEIDPKVQFYTSKTGGSKGQSGRKSKVSAAKHDESSGPPSVPSSSVDASDRSLLAEKTFEFKSEEETSEEEETSSAKTPSVKIKLKKQASNDSTTPPAKRRYVRKSAAPDGGKKANGQRTSTRTHEAPLENGNSPGSKRGRQRLSKPSVIASNGDNVNSDSSSTTPKASSQRKSIKKPQAFMNKSNPVSPLNNILVGQHHRFDTRIGFLSPFEEQEVFDVIDQLRSTKTFEEAEQLARRRFEHILCLNLNKTNADIPQEWFYSFLFAHPILIVKNPQWFNDKKFDSLDNTDMSNQSSNSIQVLKRQLHILSKLYRNELQVRQVGDRATS</sequence>
<dbReference type="Proteomes" id="UP000663828">
    <property type="component" value="Unassembled WGS sequence"/>
</dbReference>
<dbReference type="OrthoDB" id="422362at2759"/>
<proteinExistence type="predicted"/>
<gene>
    <name evidence="4" type="ORF">EDS130_LOCUS5897</name>
    <name evidence="3" type="ORF">XAT740_LOCUS2755</name>
</gene>
<dbReference type="Pfam" id="PF00855">
    <property type="entry name" value="PWWP"/>
    <property type="match status" value="1"/>
</dbReference>
<evidence type="ECO:0000313" key="6">
    <source>
        <dbReference type="Proteomes" id="UP000663852"/>
    </source>
</evidence>
<feature type="compositionally biased region" description="Basic and acidic residues" evidence="1">
    <location>
        <begin position="305"/>
        <end position="322"/>
    </location>
</feature>
<comment type="caution">
    <text evidence="4">The sequence shown here is derived from an EMBL/GenBank/DDBJ whole genome shotgun (WGS) entry which is preliminary data.</text>
</comment>
<evidence type="ECO:0000259" key="2">
    <source>
        <dbReference type="PROSITE" id="PS50812"/>
    </source>
</evidence>
<dbReference type="PROSITE" id="PS50812">
    <property type="entry name" value="PWWP"/>
    <property type="match status" value="1"/>
</dbReference>
<organism evidence="4 6">
    <name type="scientific">Adineta ricciae</name>
    <name type="common">Rotifer</name>
    <dbReference type="NCBI Taxonomy" id="249248"/>
    <lineage>
        <taxon>Eukaryota</taxon>
        <taxon>Metazoa</taxon>
        <taxon>Spiralia</taxon>
        <taxon>Gnathifera</taxon>
        <taxon>Rotifera</taxon>
        <taxon>Eurotatoria</taxon>
        <taxon>Bdelloidea</taxon>
        <taxon>Adinetida</taxon>
        <taxon>Adinetidae</taxon>
        <taxon>Adineta</taxon>
    </lineage>
</organism>
<dbReference type="SUPFAM" id="SSF63748">
    <property type="entry name" value="Tudor/PWWP/MBT"/>
    <property type="match status" value="1"/>
</dbReference>
<feature type="domain" description="PWWP" evidence="2">
    <location>
        <begin position="132"/>
        <end position="199"/>
    </location>
</feature>
<dbReference type="GO" id="GO:0005634">
    <property type="term" value="C:nucleus"/>
    <property type="evidence" value="ECO:0007669"/>
    <property type="project" value="TreeGrafter"/>
</dbReference>
<evidence type="ECO:0000313" key="5">
    <source>
        <dbReference type="Proteomes" id="UP000663828"/>
    </source>
</evidence>
<feature type="compositionally biased region" description="Low complexity" evidence="1">
    <location>
        <begin position="293"/>
        <end position="304"/>
    </location>
</feature>
<name>A0A813U1H0_ADIRI</name>
<feature type="region of interest" description="Disordered" evidence="1">
    <location>
        <begin position="267"/>
        <end position="447"/>
    </location>
</feature>
<evidence type="ECO:0000313" key="4">
    <source>
        <dbReference type="EMBL" id="CAF0821851.1"/>
    </source>
</evidence>
<dbReference type="Gene3D" id="2.30.30.140">
    <property type="match status" value="1"/>
</dbReference>
<evidence type="ECO:0000313" key="3">
    <source>
        <dbReference type="EMBL" id="CAF0796521.1"/>
    </source>
</evidence>
<feature type="compositionally biased region" description="Low complexity" evidence="1">
    <location>
        <begin position="409"/>
        <end position="426"/>
    </location>
</feature>
<dbReference type="EMBL" id="CAJNOR010000100">
    <property type="protein sequence ID" value="CAF0796521.1"/>
    <property type="molecule type" value="Genomic_DNA"/>
</dbReference>
<dbReference type="PANTHER" id="PTHR15999:SF2">
    <property type="entry name" value="ZINC FINGER CW-TYPE PWWP DOMAIN PROTEIN 1"/>
    <property type="match status" value="1"/>
</dbReference>
<dbReference type="AlphaFoldDB" id="A0A813U1H0"/>
<dbReference type="EMBL" id="CAJNOJ010000016">
    <property type="protein sequence ID" value="CAF0821851.1"/>
    <property type="molecule type" value="Genomic_DNA"/>
</dbReference>
<evidence type="ECO:0000256" key="1">
    <source>
        <dbReference type="SAM" id="MobiDB-lite"/>
    </source>
</evidence>
<protein>
    <recommendedName>
        <fullName evidence="2">PWWP domain-containing protein</fullName>
    </recommendedName>
</protein>
<feature type="compositionally biased region" description="Polar residues" evidence="1">
    <location>
        <begin position="1"/>
        <end position="31"/>
    </location>
</feature>